<feature type="compositionally biased region" description="Low complexity" evidence="12">
    <location>
        <begin position="20"/>
        <end position="40"/>
    </location>
</feature>
<keyword evidence="10" id="KW-0906">Nuclear pore complex</keyword>
<proteinExistence type="inferred from homology"/>
<dbReference type="GO" id="GO:0003723">
    <property type="term" value="F:RNA binding"/>
    <property type="evidence" value="ECO:0007669"/>
    <property type="project" value="TreeGrafter"/>
</dbReference>
<dbReference type="GO" id="GO:0008139">
    <property type="term" value="F:nuclear localization sequence binding"/>
    <property type="evidence" value="ECO:0007669"/>
    <property type="project" value="TreeGrafter"/>
</dbReference>
<dbReference type="InterPro" id="IPR007230">
    <property type="entry name" value="Nup98_auto-Pept-S59_dom"/>
</dbReference>
<keyword evidence="8" id="KW-0653">Protein transport</keyword>
<feature type="compositionally biased region" description="Polar residues" evidence="12">
    <location>
        <begin position="579"/>
        <end position="588"/>
    </location>
</feature>
<feature type="compositionally biased region" description="Low complexity" evidence="12">
    <location>
        <begin position="503"/>
        <end position="516"/>
    </location>
</feature>
<dbReference type="PANTHER" id="PTHR23198:SF30">
    <property type="entry name" value="NUCLEOPORIN NUP100_NSP100-RELATED"/>
    <property type="match status" value="1"/>
</dbReference>
<keyword evidence="9" id="KW-0811">Translocation</keyword>
<feature type="domain" description="Peptidase S59" evidence="13">
    <location>
        <begin position="1014"/>
        <end position="1156"/>
    </location>
</feature>
<feature type="compositionally biased region" description="Low complexity" evidence="12">
    <location>
        <begin position="235"/>
        <end position="244"/>
    </location>
</feature>
<feature type="compositionally biased region" description="Low complexity" evidence="12">
    <location>
        <begin position="390"/>
        <end position="407"/>
    </location>
</feature>
<dbReference type="GO" id="GO:0000973">
    <property type="term" value="P:post-transcriptional tethering of RNA polymerase II gene DNA at nuclear periphery"/>
    <property type="evidence" value="ECO:0007669"/>
    <property type="project" value="TreeGrafter"/>
</dbReference>
<feature type="compositionally biased region" description="Low complexity" evidence="12">
    <location>
        <begin position="454"/>
        <end position="468"/>
    </location>
</feature>
<dbReference type="GO" id="GO:0044613">
    <property type="term" value="C:nuclear pore central transport channel"/>
    <property type="evidence" value="ECO:0007669"/>
    <property type="project" value="UniProtKB-ARBA"/>
</dbReference>
<feature type="compositionally biased region" description="Low complexity" evidence="12">
    <location>
        <begin position="646"/>
        <end position="657"/>
    </location>
</feature>
<dbReference type="GO" id="GO:0031965">
    <property type="term" value="C:nuclear membrane"/>
    <property type="evidence" value="ECO:0007669"/>
    <property type="project" value="UniProtKB-SubCell"/>
</dbReference>
<evidence type="ECO:0000256" key="3">
    <source>
        <dbReference type="ARBA" id="ARBA00004620"/>
    </source>
</evidence>
<evidence type="ECO:0000256" key="11">
    <source>
        <dbReference type="ARBA" id="ARBA00023242"/>
    </source>
</evidence>
<evidence type="ECO:0000256" key="7">
    <source>
        <dbReference type="ARBA" id="ARBA00022816"/>
    </source>
</evidence>
<dbReference type="Proteomes" id="UP000510647">
    <property type="component" value="Chromosome 4"/>
</dbReference>
<dbReference type="Pfam" id="PF04096">
    <property type="entry name" value="Nucleoporin2"/>
    <property type="match status" value="1"/>
</dbReference>
<feature type="compositionally biased region" description="Low complexity" evidence="12">
    <location>
        <begin position="284"/>
        <end position="301"/>
    </location>
</feature>
<feature type="compositionally biased region" description="Gly residues" evidence="12">
    <location>
        <begin position="533"/>
        <end position="546"/>
    </location>
</feature>
<feature type="compositionally biased region" description="Low complexity" evidence="12">
    <location>
        <begin position="322"/>
        <end position="338"/>
    </location>
</feature>
<feature type="region of interest" description="Disordered" evidence="12">
    <location>
        <begin position="1"/>
        <end position="94"/>
    </location>
</feature>
<dbReference type="EMBL" id="CP059270">
    <property type="protein sequence ID" value="QLQ80137.1"/>
    <property type="molecule type" value="Genomic_DNA"/>
</dbReference>
<keyword evidence="7" id="KW-0509">mRNA transport</keyword>
<evidence type="ECO:0000259" key="13">
    <source>
        <dbReference type="PROSITE" id="PS51434"/>
    </source>
</evidence>
<organism evidence="14 15">
    <name type="scientific">Torulaspora globosa</name>
    <dbReference type="NCBI Taxonomy" id="48254"/>
    <lineage>
        <taxon>Eukaryota</taxon>
        <taxon>Fungi</taxon>
        <taxon>Dikarya</taxon>
        <taxon>Ascomycota</taxon>
        <taxon>Saccharomycotina</taxon>
        <taxon>Saccharomycetes</taxon>
        <taxon>Saccharomycetales</taxon>
        <taxon>Saccharomycetaceae</taxon>
        <taxon>Torulaspora</taxon>
    </lineage>
</organism>
<comment type="subcellular location">
    <subcellularLocation>
        <location evidence="1">Nucleus membrane</location>
        <topology evidence="1">Peripheral membrane protein</topology>
        <orientation evidence="1">Cytoplasmic side</orientation>
    </subcellularLocation>
    <subcellularLocation>
        <location evidence="3">Nucleus membrane</location>
        <topology evidence="3">Peripheral membrane protein</topology>
        <orientation evidence="3">Nucleoplasmic side</orientation>
    </subcellularLocation>
    <subcellularLocation>
        <location evidence="2">Nucleus</location>
        <location evidence="2">Nuclear pore complex</location>
    </subcellularLocation>
</comment>
<accession>A0A7H9HTU0</accession>
<feature type="compositionally biased region" description="Polar residues" evidence="12">
    <location>
        <begin position="223"/>
        <end position="234"/>
    </location>
</feature>
<evidence type="ECO:0000256" key="2">
    <source>
        <dbReference type="ARBA" id="ARBA00004567"/>
    </source>
</evidence>
<dbReference type="GO" id="GO:0034398">
    <property type="term" value="P:telomere tethering at nuclear periphery"/>
    <property type="evidence" value="ECO:0007669"/>
    <property type="project" value="TreeGrafter"/>
</dbReference>
<dbReference type="PROSITE" id="PS51434">
    <property type="entry name" value="NUP_C"/>
    <property type="match status" value="1"/>
</dbReference>
<dbReference type="InterPro" id="IPR025574">
    <property type="entry name" value="Nucleoporin_FG_rpt"/>
</dbReference>
<evidence type="ECO:0000256" key="10">
    <source>
        <dbReference type="ARBA" id="ARBA00023132"/>
    </source>
</evidence>
<dbReference type="GO" id="GO:0044614">
    <property type="term" value="C:nuclear pore cytoplasmic filaments"/>
    <property type="evidence" value="ECO:0007669"/>
    <property type="project" value="TreeGrafter"/>
</dbReference>
<feature type="region of interest" description="Disordered" evidence="12">
    <location>
        <begin position="686"/>
        <end position="710"/>
    </location>
</feature>
<feature type="compositionally biased region" description="Polar residues" evidence="12">
    <location>
        <begin position="473"/>
        <end position="492"/>
    </location>
</feature>
<feature type="region of interest" description="Disordered" evidence="12">
    <location>
        <begin position="209"/>
        <end position="244"/>
    </location>
</feature>
<keyword evidence="15" id="KW-1185">Reference proteome</keyword>
<feature type="compositionally biased region" description="Polar residues" evidence="12">
    <location>
        <begin position="63"/>
        <end position="85"/>
    </location>
</feature>
<gene>
    <name evidence="14" type="ORF">HG537_0D01380</name>
</gene>
<protein>
    <recommendedName>
        <fullName evidence="13">Peptidase S59 domain-containing protein</fullName>
    </recommendedName>
</protein>
<evidence type="ECO:0000256" key="8">
    <source>
        <dbReference type="ARBA" id="ARBA00022927"/>
    </source>
</evidence>
<evidence type="ECO:0000256" key="9">
    <source>
        <dbReference type="ARBA" id="ARBA00023010"/>
    </source>
</evidence>
<comment type="similarity">
    <text evidence="4">Belongs to the nucleoporin GLFG family.</text>
</comment>
<reference evidence="14 15" key="1">
    <citation type="submission" date="2020-06" db="EMBL/GenBank/DDBJ databases">
        <title>The yeast mating-type switching endonuclease HO is a domesticated member of an unorthodox homing genetic element family.</title>
        <authorList>
            <person name="Coughlan A.Y."/>
            <person name="Lombardi L."/>
            <person name="Braun-Galleani S."/>
            <person name="Martos A.R."/>
            <person name="Galeote V."/>
            <person name="Bigey F."/>
            <person name="Dequin S."/>
            <person name="Byrne K.P."/>
            <person name="Wolfe K.H."/>
        </authorList>
    </citation>
    <scope>NUCLEOTIDE SEQUENCE [LARGE SCALE GENOMIC DNA]</scope>
    <source>
        <strain evidence="14 15">CBS2947</strain>
    </source>
</reference>
<name>A0A7H9HTU0_9SACH</name>
<dbReference type="GO" id="GO:0006606">
    <property type="term" value="P:protein import into nucleus"/>
    <property type="evidence" value="ECO:0007669"/>
    <property type="project" value="UniProtKB-ARBA"/>
</dbReference>
<feature type="region of interest" description="Disordered" evidence="12">
    <location>
        <begin position="268"/>
        <end position="663"/>
    </location>
</feature>
<evidence type="ECO:0000256" key="12">
    <source>
        <dbReference type="SAM" id="MobiDB-lite"/>
    </source>
</evidence>
<feature type="compositionally biased region" description="Polar residues" evidence="12">
    <location>
        <begin position="408"/>
        <end position="417"/>
    </location>
</feature>
<dbReference type="PANTHER" id="PTHR23198">
    <property type="entry name" value="NUCLEOPORIN"/>
    <property type="match status" value="1"/>
</dbReference>
<dbReference type="FunFam" id="3.30.1610.10:FF:000003">
    <property type="entry name" value="Nucleoporin SONB, putative"/>
    <property type="match status" value="1"/>
</dbReference>
<dbReference type="InterPro" id="IPR036903">
    <property type="entry name" value="Nup98_auto-Pept-S59_dom_sf"/>
</dbReference>
<evidence type="ECO:0000256" key="5">
    <source>
        <dbReference type="ARBA" id="ARBA00022448"/>
    </source>
</evidence>
<dbReference type="FunFam" id="1.10.10.2360:FF:000001">
    <property type="entry name" value="Nuclear pore complex protein Nup98-Nup96"/>
    <property type="match status" value="1"/>
</dbReference>
<sequence>MFGTNRPAFGGTSRPFGTTSSPFGSQAQQPQQQQQQQPSSTFGLNTANNAQSGFGGFGAAQNTTATTNPSNTLFGMSNSSNTSNGPFGKTATGGVTTNSSGSLFGSAALGSSGSAVGSVSGNAGSGTAIKSFVAYQEKDPTTGVVNVFQTISAMPEYRNFSIEELRMQDYQAGRKFPSANSNVTGTVSPFGAQTTNTNTGFGTIGNNNPMQLQSAGSGGLFGQRSTTSQDSPFGSLTSSNNTNNTSNTFGSGAFGATSNANTGFGNASNSPFGMNKPAGGGLFGQSQTSGSTGFGQQTTAFGGQGNAFGNTSAMGNTGGLFGQSNQQQQQQQQGFGSQAPSTFGQNNPQGVSMFGQNTTSNTGGLFGQQPKNQAGGGLFGNKPSGGLFGQQGSTFGSTNTGSTGLFGQTSNQQQPQSAGLFGQTNTTQPQQGGGLFGQTNTMNQPGGLFGQNTSQQSGGLFGQSSNQQRGLFGQTNAQPGFGQQQTSSTAGTFGSKPSGGLFGQPQTTTGFGSTTGTTGGGLFGQTSAQPTQTGGGLFGQQQGGVGQTTQQQAGGLFGAKPAAGGLFGNQPTQGGGSLFGSTQQQPQTGGLFGQSNQPQQQGGGLFGAKPAGATGGGLFGTNATTTATNQAPLGQPSGGGLFGAKPSTGGPASTASGGLFGNAPTATGPVGGGLFGGTGATNTAANTGLFGSKPQGQTSGGLFGSNLTGNAPSTSGVSGGLFGSKPETLNTGVSGGGLFGSNTSAATTNLSGGLFGNKPQQGTQQTGFLGGLQPSQQQQAQQLQPQAINPYGTNELFSRVVVPNSITQPTKPSATKINADLKKKANLTGAYRLAPKPLFAGRSLADTTRPKKDVLMITGSRAPSAISAPSSAGKESVISETSKGLFLPETDEAILSADKLLFNPDKKSFKNLIINRKKLEKKADSADKTFEVKRIAFAPHETNDEKALADGLNNGRESLFDQVQDSPTINKDLKNKKGVNSTKKSGLSSTNALEENGVNSKLRGVIGDDITFTDNGYYISPSLDSLASKTLPQLRKVSGLVIGHKDYGKIEFLEPVDLSNIPLPWLCGKIICFEPRACIAYPNSNNPPAEGEGINVRSRISLYKCYPSDKATREPIKDASHQLVKRHIEKMKKQKNAKFESYDPVTGCWTFIVQHPAC</sequence>
<dbReference type="OrthoDB" id="3797628at2759"/>
<dbReference type="GO" id="GO:0006406">
    <property type="term" value="P:mRNA export from nucleus"/>
    <property type="evidence" value="ECO:0007669"/>
    <property type="project" value="UniProtKB-ARBA"/>
</dbReference>
<evidence type="ECO:0000313" key="15">
    <source>
        <dbReference type="Proteomes" id="UP000510647"/>
    </source>
</evidence>
<keyword evidence="5" id="KW-0813">Transport</keyword>
<feature type="compositionally biased region" description="Low complexity" evidence="12">
    <location>
        <begin position="760"/>
        <end position="784"/>
    </location>
</feature>
<evidence type="ECO:0000256" key="4">
    <source>
        <dbReference type="ARBA" id="ARBA00008926"/>
    </source>
</evidence>
<keyword evidence="11" id="KW-0539">Nucleus</keyword>
<dbReference type="AlphaFoldDB" id="A0A7H9HTU0"/>
<dbReference type="GO" id="GO:0017056">
    <property type="term" value="F:structural constituent of nuclear pore"/>
    <property type="evidence" value="ECO:0007669"/>
    <property type="project" value="InterPro"/>
</dbReference>
<dbReference type="InterPro" id="IPR037665">
    <property type="entry name" value="Nucleoporin_S59-like"/>
</dbReference>
<dbReference type="Gene3D" id="1.10.10.2360">
    <property type="match status" value="1"/>
</dbReference>
<dbReference type="SUPFAM" id="SSF82215">
    <property type="entry name" value="C-terminal autoproteolytic domain of nucleoporin nup98"/>
    <property type="match status" value="1"/>
</dbReference>
<feature type="compositionally biased region" description="Low complexity" evidence="12">
    <location>
        <begin position="620"/>
        <end position="631"/>
    </location>
</feature>
<evidence type="ECO:0000313" key="14">
    <source>
        <dbReference type="EMBL" id="QLQ80137.1"/>
    </source>
</evidence>
<feature type="compositionally biased region" description="Polar residues" evidence="12">
    <location>
        <begin position="339"/>
        <end position="363"/>
    </location>
</feature>
<dbReference type="Gene3D" id="3.30.1610.10">
    <property type="entry name" value="Peptidase S59, nucleoporin"/>
    <property type="match status" value="1"/>
</dbReference>
<dbReference type="Pfam" id="PF13634">
    <property type="entry name" value="Nucleoporin_FG"/>
    <property type="match status" value="5"/>
</dbReference>
<keyword evidence="6" id="KW-0677">Repeat</keyword>
<evidence type="ECO:0000256" key="6">
    <source>
        <dbReference type="ARBA" id="ARBA00022737"/>
    </source>
</evidence>
<feature type="region of interest" description="Disordered" evidence="12">
    <location>
        <begin position="750"/>
        <end position="784"/>
    </location>
</feature>
<evidence type="ECO:0000256" key="1">
    <source>
        <dbReference type="ARBA" id="ARBA00004335"/>
    </source>
</evidence>